<sequence>MADVGLGHGDAVGEHRAEVTWAAAGLQEGQYAAGHRSAEPAVEVECQVALRADGLPDRGHPGHDGVDRGGRGEWLQLAAGVELDRSVVNSGAHSGTYAARVGPAPTPVENHVINGNSEYGHTVPWRNGDFSLTSASTTSSTYLKQSTTFTPGAGVTTARIYCHLVPGSGDGHCDEVTLTEP</sequence>
<accession>A0ABN5V9R1</accession>
<reference evidence="1 2" key="2">
    <citation type="journal article" date="2023" name="ChemBioChem">
        <title>Acyltransferase Domain Exchange between Two Independent Type I Polyketide Synthases in the Same Producer Strain of Macrolide Antibiotics.</title>
        <authorList>
            <person name="Kudo F."/>
            <person name="Kishikawa K."/>
            <person name="Tsuboi K."/>
            <person name="Kido T."/>
            <person name="Usui T."/>
            <person name="Hashimoto J."/>
            <person name="Shin-Ya K."/>
            <person name="Miyanaga A."/>
            <person name="Eguchi T."/>
        </authorList>
    </citation>
    <scope>NUCLEOTIDE SEQUENCE [LARGE SCALE GENOMIC DNA]</scope>
    <source>
        <strain evidence="1 2">A-8890</strain>
    </source>
</reference>
<gene>
    <name evidence="1" type="ORF">SGFS_011600</name>
</gene>
<evidence type="ECO:0000313" key="1">
    <source>
        <dbReference type="EMBL" id="BBC29866.1"/>
    </source>
</evidence>
<reference evidence="1 2" key="1">
    <citation type="journal article" date="2010" name="ChemBioChem">
        <title>Cloning and characterization of the biosynthetic gene cluster of 16-membered macrolide antibiotic FD-891: involvement of a dual functional cytochrome P450 monooxygenase catalyzing epoxidation and hydroxylation.</title>
        <authorList>
            <person name="Kudo F."/>
            <person name="Motegi A."/>
            <person name="Mizoue K."/>
            <person name="Eguchi T."/>
        </authorList>
    </citation>
    <scope>NUCLEOTIDE SEQUENCE [LARGE SCALE GENOMIC DNA]</scope>
    <source>
        <strain evidence="1 2">A-8890</strain>
    </source>
</reference>
<dbReference type="RefSeq" id="WP_286248092.1">
    <property type="nucleotide sequence ID" value="NZ_AP018448.1"/>
</dbReference>
<dbReference type="EMBL" id="AP018448">
    <property type="protein sequence ID" value="BBC29866.1"/>
    <property type="molecule type" value="Genomic_DNA"/>
</dbReference>
<protein>
    <submittedName>
        <fullName evidence="1">Uncharacterized protein</fullName>
    </submittedName>
</protein>
<proteinExistence type="predicted"/>
<name>A0ABN5V9R1_9ACTN</name>
<keyword evidence="2" id="KW-1185">Reference proteome</keyword>
<dbReference type="Proteomes" id="UP001321542">
    <property type="component" value="Chromosome"/>
</dbReference>
<evidence type="ECO:0000313" key="2">
    <source>
        <dbReference type="Proteomes" id="UP001321542"/>
    </source>
</evidence>
<organism evidence="1 2">
    <name type="scientific">Streptomyces graminofaciens</name>
    <dbReference type="NCBI Taxonomy" id="68212"/>
    <lineage>
        <taxon>Bacteria</taxon>
        <taxon>Bacillati</taxon>
        <taxon>Actinomycetota</taxon>
        <taxon>Actinomycetes</taxon>
        <taxon>Kitasatosporales</taxon>
        <taxon>Streptomycetaceae</taxon>
        <taxon>Streptomyces</taxon>
    </lineage>
</organism>